<dbReference type="AlphaFoldDB" id="A0A063XWH0"/>
<keyword evidence="2" id="KW-1185">Reference proteome</keyword>
<evidence type="ECO:0008006" key="3">
    <source>
        <dbReference type="Google" id="ProtNLM"/>
    </source>
</evidence>
<evidence type="ECO:0000313" key="1">
    <source>
        <dbReference type="EMBL" id="KDE38553.1"/>
    </source>
</evidence>
<sequence length="339" mass="39397">MLRDYTQRVSNALEQPIEFEPGAADYPVLPPRRERRLETVELREGLIDVLRLRHCDLLPLIAERNSNLGRVMTPSQTLQYELRFLPAVQTCEQQLQDRINAEPELQPLLQRVREIRQHKEQQLPRVIWNGIYTSPEMEQQFSRSATTLPLQAPGIANQAQQLLDPFSVISRLATTEASWPDSAFILGLEQHYEQLYRTEIGSQWLRSVQLLSYTMNQVADGIEDRLARRPICFNQQPNNRATIIQNVFRSFYAQEFQPYLARVDQFGQRWRRLHAELQGPLPVPESTAHYFRHLFDTDWPGGLTQQFYLAQQRHTDAWQQLLQHCGLMPGSETGAPDAE</sequence>
<dbReference type="Pfam" id="PF11279">
    <property type="entry name" value="DUF3080"/>
    <property type="match status" value="1"/>
</dbReference>
<proteinExistence type="predicted"/>
<organism evidence="1 2">
    <name type="scientific">Nitrincola lacisaponensis</name>
    <dbReference type="NCBI Taxonomy" id="267850"/>
    <lineage>
        <taxon>Bacteria</taxon>
        <taxon>Pseudomonadati</taxon>
        <taxon>Pseudomonadota</taxon>
        <taxon>Gammaproteobacteria</taxon>
        <taxon>Oceanospirillales</taxon>
        <taxon>Oceanospirillaceae</taxon>
        <taxon>Nitrincola</taxon>
    </lineage>
</organism>
<comment type="caution">
    <text evidence="1">The sequence shown here is derived from an EMBL/GenBank/DDBJ whole genome shotgun (WGS) entry which is preliminary data.</text>
</comment>
<dbReference type="EMBL" id="JMSZ01000042">
    <property type="protein sequence ID" value="KDE38553.1"/>
    <property type="molecule type" value="Genomic_DNA"/>
</dbReference>
<evidence type="ECO:0000313" key="2">
    <source>
        <dbReference type="Proteomes" id="UP000027318"/>
    </source>
</evidence>
<reference evidence="1 2" key="1">
    <citation type="journal article" date="2005" name="Int. J. Syst. Evol. Microbiol.">
        <title>Nitrincola lacisaponensis gen. nov., sp. nov., a novel alkaliphilic bacterium isolated from an alkaline, saline lake.</title>
        <authorList>
            <person name="Dimitriu P.A."/>
            <person name="Shukla S.K."/>
            <person name="Conradt J."/>
            <person name="Marquez M.C."/>
            <person name="Ventosa A."/>
            <person name="Maglia A."/>
            <person name="Peyton B.M."/>
            <person name="Pinkart H.C."/>
            <person name="Mormile M.R."/>
        </authorList>
    </citation>
    <scope>NUCLEOTIDE SEQUENCE [LARGE SCALE GENOMIC DNA]</scope>
    <source>
        <strain evidence="1 2">4CA</strain>
    </source>
</reference>
<protein>
    <recommendedName>
        <fullName evidence="3">DUF3080 domain-containing protein</fullName>
    </recommendedName>
</protein>
<gene>
    <name evidence="1" type="ORF">ADINL_3008</name>
</gene>
<dbReference type="InterPro" id="IPR021431">
    <property type="entry name" value="DUF3080"/>
</dbReference>
<dbReference type="STRING" id="267850.ADINL_3008"/>
<dbReference type="Proteomes" id="UP000027318">
    <property type="component" value="Unassembled WGS sequence"/>
</dbReference>
<accession>A0A063XWH0</accession>
<name>A0A063XWH0_9GAMM</name>